<evidence type="ECO:0000259" key="7">
    <source>
        <dbReference type="Pfam" id="PF21237"/>
    </source>
</evidence>
<dbReference type="FunFam" id="3.90.550.10:FF:000082">
    <property type="entry name" value="Dolichol-phosphate mannosyltransferase subunit 1"/>
    <property type="match status" value="1"/>
</dbReference>
<sequence length="876" mass="98506">MDGPDAKTGPMGGPDARIGEDPIAPPSSKTPNRAEQTLRHSHVPTMATNEEDMEEARQTLSLVAGSFPPPHAVLDLLSVGVCVRCIFRLFGVHGRAYSCPLITNAMLQSFLEEQDKFHGDNEENGVASDGITRCAYTSRDTENVQEYCGICLGILQLSLHQDREPTKRVPVDDFTAAIAELVKQEDYDIDGFSFEVSIPPVIVANERAIRLYMKNKYEREEWFSTKFLCERISVKDALRSSITASLEKHLDVISGVNSFRIRLTYSHPEASRSLQSSLANDRPCKRAKTGSKDNVVKADGSHEKPLRDSDEQSCSESDAVILRALDGMQDHVFCERFKLPPEKTLKSCHLITTCYRVPMYVGGRYLKISRKVSQTRWVIDDERMGEASVEEIIGKNVLAVCRGDSYKFHAAGREDIDVRMLGSGRPFLIEISNARCIPSKVDIELIAEKLNRNDQKYVRVRNLTLIGSEAWTLMREGEAEKQKQYAALVWFPRPLTDDDLQKISSLENMAGTYIKEFVHGDLGRTHPSIGSILGCRAEILQLDVVDFRDFFPIRERSFGSKSLVNIPPAAAAAAASAEGRVRLCSRAVPSQPRLDLSGSPSIRPPFSHERMAKLEEIETEEHGDTTMSIKMRREKKKYSIIIPTYNERLNIGLVIYLVFKHLQDFEFEVIIVDDGSPDGTQDVIKQLQNVYGEDRVLLRARPKKLGLGTAYYHGLKHASGDFIIIMDADLSHHPKYLPSFIRKQMETGASIVTGTRYVRNGGVHGWNLIRKLTSRGANVLAQTLLWPGVSDLTGSFRLYERKAFEDIISSVVSKGYVFQMEMIVRASRKGYHIEEEKFSNGTCLGFVQHKNMHNPSEYDIFRDALVCKEDTKLLCK</sequence>
<dbReference type="InterPro" id="IPR001173">
    <property type="entry name" value="Glyco_trans_2-like"/>
</dbReference>
<dbReference type="EMBL" id="CP097506">
    <property type="protein sequence ID" value="URD98329.1"/>
    <property type="molecule type" value="Genomic_DNA"/>
</dbReference>
<name>A0A9E7FL87_9LILI</name>
<evidence type="ECO:0000256" key="5">
    <source>
        <dbReference type="SAM" id="MobiDB-lite"/>
    </source>
</evidence>
<organism evidence="9 10">
    <name type="scientific">Musa troglodytarum</name>
    <name type="common">fe'i banana</name>
    <dbReference type="NCBI Taxonomy" id="320322"/>
    <lineage>
        <taxon>Eukaryota</taxon>
        <taxon>Viridiplantae</taxon>
        <taxon>Streptophyta</taxon>
        <taxon>Embryophyta</taxon>
        <taxon>Tracheophyta</taxon>
        <taxon>Spermatophyta</taxon>
        <taxon>Magnoliopsida</taxon>
        <taxon>Liliopsida</taxon>
        <taxon>Zingiberales</taxon>
        <taxon>Musaceae</taxon>
        <taxon>Musa</taxon>
    </lineage>
</organism>
<keyword evidence="10" id="KW-1185">Reference proteome</keyword>
<comment type="similarity">
    <text evidence="1">Belongs to the pseudouridine synthase Pus10 family.</text>
</comment>
<dbReference type="Pfam" id="PF00535">
    <property type="entry name" value="Glycos_transf_2"/>
    <property type="match status" value="1"/>
</dbReference>
<evidence type="ECO:0000256" key="2">
    <source>
        <dbReference type="ARBA" id="ARBA00022679"/>
    </source>
</evidence>
<dbReference type="GO" id="GO:0004582">
    <property type="term" value="F:dolichyl-phosphate beta-D-mannosyltransferase activity"/>
    <property type="evidence" value="ECO:0007669"/>
    <property type="project" value="InterPro"/>
</dbReference>
<evidence type="ECO:0000259" key="6">
    <source>
        <dbReference type="Pfam" id="PF00535"/>
    </source>
</evidence>
<dbReference type="SUPFAM" id="SSF53448">
    <property type="entry name" value="Nucleotide-diphospho-sugar transferases"/>
    <property type="match status" value="1"/>
</dbReference>
<dbReference type="Gene3D" id="3.30.70.2510">
    <property type="match status" value="1"/>
</dbReference>
<keyword evidence="4" id="KW-0413">Isomerase</keyword>
<dbReference type="AlphaFoldDB" id="A0A9E7FL87"/>
<feature type="domain" description="Glycosyltransferase 2-like" evidence="6">
    <location>
        <begin position="639"/>
        <end position="807"/>
    </location>
</feature>
<protein>
    <submittedName>
        <fullName evidence="9">tRNA pseudouridine synthase</fullName>
    </submittedName>
</protein>
<feature type="region of interest" description="Disordered" evidence="5">
    <location>
        <begin position="1"/>
        <end position="40"/>
    </location>
</feature>
<dbReference type="InterPro" id="IPR039528">
    <property type="entry name" value="DPM1-like"/>
</dbReference>
<dbReference type="GO" id="GO:0031119">
    <property type="term" value="P:tRNA pseudouridine synthesis"/>
    <property type="evidence" value="ECO:0007669"/>
    <property type="project" value="TreeGrafter"/>
</dbReference>
<dbReference type="InterPro" id="IPR048741">
    <property type="entry name" value="Pus10-like_C"/>
</dbReference>
<dbReference type="Pfam" id="PF21238">
    <property type="entry name" value="Pus10_C"/>
    <property type="match status" value="1"/>
</dbReference>
<feature type="domain" description="Pus10-like C-terminal" evidence="8">
    <location>
        <begin position="360"/>
        <end position="509"/>
    </location>
</feature>
<evidence type="ECO:0000256" key="1">
    <source>
        <dbReference type="ARBA" id="ARBA00009652"/>
    </source>
</evidence>
<evidence type="ECO:0000256" key="4">
    <source>
        <dbReference type="ARBA" id="ARBA00023235"/>
    </source>
</evidence>
<dbReference type="Gene3D" id="3.90.550.10">
    <property type="entry name" value="Spore Coat Polysaccharide Biosynthesis Protein SpsA, Chain A"/>
    <property type="match status" value="1"/>
</dbReference>
<dbReference type="CDD" id="cd06442">
    <property type="entry name" value="DPM1_like"/>
    <property type="match status" value="1"/>
</dbReference>
<dbReference type="PANTHER" id="PTHR21568">
    <property type="entry name" value="TRNA PSEUDOURIDINE SYNTHASE PUS10"/>
    <property type="match status" value="1"/>
</dbReference>
<evidence type="ECO:0000313" key="9">
    <source>
        <dbReference type="EMBL" id="URD98329.1"/>
    </source>
</evidence>
<dbReference type="InterPro" id="IPR020103">
    <property type="entry name" value="PsdUridine_synth_cat_dom_sf"/>
</dbReference>
<keyword evidence="3" id="KW-0819">tRNA processing</keyword>
<feature type="region of interest" description="Disordered" evidence="5">
    <location>
        <begin position="274"/>
        <end position="314"/>
    </location>
</feature>
<proteinExistence type="inferred from homology"/>
<dbReference type="Proteomes" id="UP001055439">
    <property type="component" value="Chromosome 4"/>
</dbReference>
<dbReference type="InterPro" id="IPR029044">
    <property type="entry name" value="Nucleotide-diphossugar_trans"/>
</dbReference>
<dbReference type="Pfam" id="PF21237">
    <property type="entry name" value="Pus10_N_euk"/>
    <property type="match status" value="1"/>
</dbReference>
<dbReference type="InterPro" id="IPR039894">
    <property type="entry name" value="Pus10-like"/>
</dbReference>
<keyword evidence="2" id="KW-0808">Transferase</keyword>
<feature type="compositionally biased region" description="Basic and acidic residues" evidence="5">
    <location>
        <begin position="290"/>
        <end position="310"/>
    </location>
</feature>
<evidence type="ECO:0000313" key="10">
    <source>
        <dbReference type="Proteomes" id="UP001055439"/>
    </source>
</evidence>
<dbReference type="OrthoDB" id="271937at2759"/>
<feature type="non-terminal residue" evidence="9">
    <location>
        <position position="876"/>
    </location>
</feature>
<dbReference type="Gene3D" id="3.30.70.3190">
    <property type="match status" value="1"/>
</dbReference>
<evidence type="ECO:0000256" key="3">
    <source>
        <dbReference type="ARBA" id="ARBA00022694"/>
    </source>
</evidence>
<dbReference type="PANTHER" id="PTHR21568:SF0">
    <property type="entry name" value="TRNA PSEUDOURIDINE SYNTHASE PUS10"/>
    <property type="match status" value="1"/>
</dbReference>
<feature type="domain" description="Pus10 N-terminal eukaryotes" evidence="7">
    <location>
        <begin position="148"/>
        <end position="349"/>
    </location>
</feature>
<gene>
    <name evidence="9" type="ORF">MUK42_29922</name>
</gene>
<reference evidence="9" key="1">
    <citation type="submission" date="2022-05" db="EMBL/GenBank/DDBJ databases">
        <title>The Musa troglodytarum L. genome provides insights into the mechanism of non-climacteric behaviour and enrichment of carotenoids.</title>
        <authorList>
            <person name="Wang J."/>
        </authorList>
    </citation>
    <scope>NUCLEOTIDE SEQUENCE</scope>
    <source>
        <tissue evidence="9">Leaf</tissue>
    </source>
</reference>
<accession>A0A9E7FL87</accession>
<dbReference type="FunFam" id="3.30.70.2510:FF:000001">
    <property type="entry name" value="tRNA pseudouridine synthase Pus10"/>
    <property type="match status" value="1"/>
</dbReference>
<dbReference type="InterPro" id="IPR048742">
    <property type="entry name" value="Pus10_N_euk"/>
</dbReference>
<dbReference type="GO" id="GO:0003723">
    <property type="term" value="F:RNA binding"/>
    <property type="evidence" value="ECO:0007669"/>
    <property type="project" value="InterPro"/>
</dbReference>
<evidence type="ECO:0000259" key="8">
    <source>
        <dbReference type="Pfam" id="PF21238"/>
    </source>
</evidence>
<dbReference type="GO" id="GO:0009982">
    <property type="term" value="F:pseudouridine synthase activity"/>
    <property type="evidence" value="ECO:0007669"/>
    <property type="project" value="InterPro"/>
</dbReference>
<dbReference type="SUPFAM" id="SSF55120">
    <property type="entry name" value="Pseudouridine synthase"/>
    <property type="match status" value="1"/>
</dbReference>